<dbReference type="PATRIC" id="fig|1423777.3.peg.358"/>
<sequence length="62" mass="7215">MKVKEAKNILAVRNTLMRILQLKTEGLGQKLTFGSAFFLLKKIIKNIYKKITFLRGIMIKNF</sequence>
<dbReference type="EMBL" id="AZEH01000019">
    <property type="protein sequence ID" value="KRL06007.1"/>
    <property type="molecule type" value="Genomic_DNA"/>
</dbReference>
<name>A0A0R1MCX1_9LACO</name>
<dbReference type="AlphaFoldDB" id="A0A0R1MCX1"/>
<keyword evidence="2" id="KW-1185">Reference proteome</keyword>
<organism evidence="1 2">
    <name type="scientific">Liquorilactobacillus oeni DSM 19972</name>
    <dbReference type="NCBI Taxonomy" id="1423777"/>
    <lineage>
        <taxon>Bacteria</taxon>
        <taxon>Bacillati</taxon>
        <taxon>Bacillota</taxon>
        <taxon>Bacilli</taxon>
        <taxon>Lactobacillales</taxon>
        <taxon>Lactobacillaceae</taxon>
        <taxon>Liquorilactobacillus</taxon>
    </lineage>
</organism>
<dbReference type="STRING" id="1423777.FD46_GL000339"/>
<accession>A0A0R1MCX1</accession>
<reference evidence="1 2" key="1">
    <citation type="journal article" date="2015" name="Genome Announc.">
        <title>Expanding the biotechnology potential of lactobacilli through comparative genomics of 213 strains and associated genera.</title>
        <authorList>
            <person name="Sun Z."/>
            <person name="Harris H.M."/>
            <person name="McCann A."/>
            <person name="Guo C."/>
            <person name="Argimon S."/>
            <person name="Zhang W."/>
            <person name="Yang X."/>
            <person name="Jeffery I.B."/>
            <person name="Cooney J.C."/>
            <person name="Kagawa T.F."/>
            <person name="Liu W."/>
            <person name="Song Y."/>
            <person name="Salvetti E."/>
            <person name="Wrobel A."/>
            <person name="Rasinkangas P."/>
            <person name="Parkhill J."/>
            <person name="Rea M.C."/>
            <person name="O'Sullivan O."/>
            <person name="Ritari J."/>
            <person name="Douillard F.P."/>
            <person name="Paul Ross R."/>
            <person name="Yang R."/>
            <person name="Briner A.E."/>
            <person name="Felis G.E."/>
            <person name="de Vos W.M."/>
            <person name="Barrangou R."/>
            <person name="Klaenhammer T.R."/>
            <person name="Caufield P.W."/>
            <person name="Cui Y."/>
            <person name="Zhang H."/>
            <person name="O'Toole P.W."/>
        </authorList>
    </citation>
    <scope>NUCLEOTIDE SEQUENCE [LARGE SCALE GENOMIC DNA]</scope>
    <source>
        <strain evidence="1 2">DSM 19972</strain>
    </source>
</reference>
<protein>
    <submittedName>
        <fullName evidence="1">Uncharacterized protein</fullName>
    </submittedName>
</protein>
<evidence type="ECO:0000313" key="2">
    <source>
        <dbReference type="Proteomes" id="UP000051686"/>
    </source>
</evidence>
<evidence type="ECO:0000313" key="1">
    <source>
        <dbReference type="EMBL" id="KRL06007.1"/>
    </source>
</evidence>
<gene>
    <name evidence="1" type="ORF">FD46_GL000339</name>
</gene>
<proteinExistence type="predicted"/>
<dbReference type="Proteomes" id="UP000051686">
    <property type="component" value="Unassembled WGS sequence"/>
</dbReference>
<comment type="caution">
    <text evidence="1">The sequence shown here is derived from an EMBL/GenBank/DDBJ whole genome shotgun (WGS) entry which is preliminary data.</text>
</comment>